<accession>A0A4R2MCB8</accession>
<comment type="caution">
    <text evidence="2">The sequence shown here is derived from an EMBL/GenBank/DDBJ whole genome shotgun (WGS) entry which is preliminary data.</text>
</comment>
<dbReference type="GO" id="GO:0004806">
    <property type="term" value="F:triacylglycerol lipase activity"/>
    <property type="evidence" value="ECO:0007669"/>
    <property type="project" value="TreeGrafter"/>
</dbReference>
<evidence type="ECO:0000313" key="2">
    <source>
        <dbReference type="EMBL" id="TCP04402.1"/>
    </source>
</evidence>
<dbReference type="Gene3D" id="3.40.50.1820">
    <property type="entry name" value="alpha/beta hydrolase"/>
    <property type="match status" value="1"/>
</dbReference>
<dbReference type="GeneID" id="99685058"/>
<gene>
    <name evidence="2" type="ORF">EV684_102155</name>
</gene>
<dbReference type="AlphaFoldDB" id="A0A4R2MCB8"/>
<dbReference type="InterPro" id="IPR000073">
    <property type="entry name" value="AB_hydrolase_1"/>
</dbReference>
<evidence type="ECO:0000313" key="3">
    <source>
        <dbReference type="Proteomes" id="UP000295106"/>
    </source>
</evidence>
<dbReference type="Proteomes" id="UP000295106">
    <property type="component" value="Unassembled WGS sequence"/>
</dbReference>
<dbReference type="PANTHER" id="PTHR43433">
    <property type="entry name" value="HYDROLASE, ALPHA/BETA FOLD FAMILY PROTEIN"/>
    <property type="match status" value="1"/>
</dbReference>
<feature type="domain" description="AB hydrolase-1" evidence="1">
    <location>
        <begin position="22"/>
        <end position="273"/>
    </location>
</feature>
<organism evidence="2 3">
    <name type="scientific">Rubrivivax gelatinosus</name>
    <name type="common">Rhodocyclus gelatinosus</name>
    <name type="synonym">Rhodopseudomonas gelatinosa</name>
    <dbReference type="NCBI Taxonomy" id="28068"/>
    <lineage>
        <taxon>Bacteria</taxon>
        <taxon>Pseudomonadati</taxon>
        <taxon>Pseudomonadota</taxon>
        <taxon>Betaproteobacteria</taxon>
        <taxon>Burkholderiales</taxon>
        <taxon>Sphaerotilaceae</taxon>
        <taxon>Rubrivivax</taxon>
    </lineage>
</organism>
<dbReference type="SUPFAM" id="SSF53474">
    <property type="entry name" value="alpha/beta-Hydrolases"/>
    <property type="match status" value="1"/>
</dbReference>
<sequence length="293" mass="31262">MQVAANGIALEVDDRGPPDGVPLVLVMGLGMQLTAWPEEFVQQLVERGFRVVRFDNRDAGLSQGFDALGVPNLAIAGIRYALHLPSRSPYRLADMAADTLGVMDALGLASAHLCGASMGGMIAQHIAARRPERVRSLVLMMTTSGARGLPQPTLRARQALLSRPADNSRAAIVAHLERVMQRIGSPGYPPDPAVMHRRFEEAVDRAWRPGGTARQIAAVIADGDRTPMLGAIRAPTAVLHGRADPLVPPAAAHDLGVKIRGAQVEILDGMGHDLPAPLLPRFADLIAKNSRRA</sequence>
<reference evidence="2 3" key="1">
    <citation type="submission" date="2019-03" db="EMBL/GenBank/DDBJ databases">
        <title>Genomic Encyclopedia of Type Strains, Phase IV (KMG-IV): sequencing the most valuable type-strain genomes for metagenomic binning, comparative biology and taxonomic classification.</title>
        <authorList>
            <person name="Goeker M."/>
        </authorList>
    </citation>
    <scope>NUCLEOTIDE SEQUENCE [LARGE SCALE GENOMIC DNA]</scope>
    <source>
        <strain evidence="2 3">DSM 1709</strain>
    </source>
</reference>
<dbReference type="OrthoDB" id="9798888at2"/>
<dbReference type="RefSeq" id="WP_132644912.1">
    <property type="nucleotide sequence ID" value="NZ_CP181386.1"/>
</dbReference>
<proteinExistence type="predicted"/>
<name>A0A4R2MCB8_RUBGE</name>
<dbReference type="InterPro" id="IPR029058">
    <property type="entry name" value="AB_hydrolase_fold"/>
</dbReference>
<protein>
    <submittedName>
        <fullName evidence="2">Pimeloyl-ACP methyl ester carboxylesterase</fullName>
    </submittedName>
</protein>
<dbReference type="GO" id="GO:0046503">
    <property type="term" value="P:glycerolipid catabolic process"/>
    <property type="evidence" value="ECO:0007669"/>
    <property type="project" value="TreeGrafter"/>
</dbReference>
<dbReference type="PANTHER" id="PTHR43433:SF5">
    <property type="entry name" value="AB HYDROLASE-1 DOMAIN-CONTAINING PROTEIN"/>
    <property type="match status" value="1"/>
</dbReference>
<dbReference type="EMBL" id="SLXD01000002">
    <property type="protein sequence ID" value="TCP04402.1"/>
    <property type="molecule type" value="Genomic_DNA"/>
</dbReference>
<evidence type="ECO:0000259" key="1">
    <source>
        <dbReference type="Pfam" id="PF00561"/>
    </source>
</evidence>
<dbReference type="Pfam" id="PF00561">
    <property type="entry name" value="Abhydrolase_1"/>
    <property type="match status" value="1"/>
</dbReference>
<dbReference type="InterPro" id="IPR050471">
    <property type="entry name" value="AB_hydrolase"/>
</dbReference>